<feature type="region of interest" description="Disordered" evidence="1">
    <location>
        <begin position="27"/>
        <end position="52"/>
    </location>
</feature>
<evidence type="ECO:0000313" key="2">
    <source>
        <dbReference type="EMBL" id="ASR78046.1"/>
    </source>
</evidence>
<protein>
    <submittedName>
        <fullName evidence="2">Tail tube protein</fullName>
    </submittedName>
</protein>
<feature type="compositionally biased region" description="Polar residues" evidence="1">
    <location>
        <begin position="27"/>
        <end position="36"/>
    </location>
</feature>
<reference evidence="2 3" key="1">
    <citation type="submission" date="2017-06" db="EMBL/GenBank/DDBJ databases">
        <authorList>
            <person name="Adair T.L."/>
            <person name="Chang J.P."/>
            <person name="Chiang A."/>
            <person name="Driver Y.D."/>
            <person name="Guynup T.A."/>
            <person name="Hanson B.S."/>
            <person name="Hastings J.L."/>
            <person name="Heimbuch M.D."/>
            <person name="Heller G.S."/>
            <person name="Kim M.J."/>
            <person name="Kowalski T.M."/>
            <person name="Lucas L."/>
            <person name="Mcmillin K.J."/>
            <person name="Mullen W.G."/>
            <person name="Peckinpah A.G."/>
            <person name="Reyes A."/>
            <person name="Sauser-Rojo S.L."/>
            <person name="Schmidt K.I."/>
            <person name="Scott K.A."/>
            <person name="Tateossian T.S."/>
            <person name="Willenborg H.M."/>
            <person name="Wilson K.M."/>
            <person name="Wong W.C."/>
            <person name="Wyatt K.R."/>
            <person name="Young A."/>
            <person name="Klyczek K."/>
            <person name="Garlena R.A."/>
            <person name="Russell D.A."/>
            <person name="Pope W.H."/>
            <person name="Jacobs-Sera D."/>
            <person name="Hendrix R.W."/>
            <person name="Hatfull G.F."/>
        </authorList>
    </citation>
    <scope>NUCLEOTIDE SEQUENCE [LARGE SCALE GENOMIC DNA]</scope>
</reference>
<sequence>MAGNRTQKATKRQFIVSIAGIPGNWRTMSGASASSETTEDWDGGAERPDILGGPVSFDDIEVVRTIAPALDMDWVRRLRRRVGIDTFTVTKQAVDRDGVKVGKPDVYPDCLLKGMQEPETDAASSDLAEITLTFATSGPA</sequence>
<proteinExistence type="predicted"/>
<evidence type="ECO:0000256" key="1">
    <source>
        <dbReference type="SAM" id="MobiDB-lite"/>
    </source>
</evidence>
<evidence type="ECO:0000313" key="3">
    <source>
        <dbReference type="Proteomes" id="UP000224213"/>
    </source>
</evidence>
<accession>A0A222Z2L6</accession>
<organism evidence="2 3">
    <name type="scientific">Arthrobacter phage Timinator</name>
    <dbReference type="NCBI Taxonomy" id="2024006"/>
    <lineage>
        <taxon>Viruses</taxon>
        <taxon>Duplodnaviria</taxon>
        <taxon>Heunggongvirae</taxon>
        <taxon>Uroviricota</taxon>
        <taxon>Caudoviricetes</taxon>
        <taxon>Berryhillviridae</taxon>
        <taxon>Marthavirus</taxon>
        <taxon>Marthavirus barretlemon</taxon>
    </lineage>
</organism>
<dbReference type="Proteomes" id="UP000224213">
    <property type="component" value="Segment"/>
</dbReference>
<gene>
    <name evidence="2" type="ORF">SEA_TIMINATOR_16</name>
</gene>
<name>A0A222Z2L6_9CAUD</name>
<dbReference type="EMBL" id="MF377441">
    <property type="protein sequence ID" value="ASR78046.1"/>
    <property type="molecule type" value="Genomic_DNA"/>
</dbReference>